<name>A0ABU5E442_9PROT</name>
<gene>
    <name evidence="6" type="ORF">SMD31_20430</name>
</gene>
<sequence>MDQLAAMRTFRRVVELGSFTAAARGLNLSKAAVSKQVGELEAHLGATLIHRTTRRLSVTEVGHAYFERAIRLLDEFEAAEAEVRHLQAEPTGSLRLSVPNAISVPQLAATINDLAARYPKLRLSIEASDRFVDLIEEGFDAAIRIRTELPDSSLIARRLCTIPRYVCASPKYIKKFGEPKRPEDLKEHNCLIYTQSPAPYDWAFKTPLGRKLIRVAGSIQSNHGMMLMEPLLAGHGIALLPIFSIGEPLAKGRVKRLLKDYPTDAVSLHVVYPQNRHLSPKVRVFVDLMAEHFAERQPWVEVDG</sequence>
<comment type="similarity">
    <text evidence="1">Belongs to the LysR transcriptional regulatory family.</text>
</comment>
<evidence type="ECO:0000256" key="4">
    <source>
        <dbReference type="ARBA" id="ARBA00023163"/>
    </source>
</evidence>
<dbReference type="RefSeq" id="WP_320502786.1">
    <property type="nucleotide sequence ID" value="NZ_JAXCLX010000004.1"/>
</dbReference>
<dbReference type="PANTHER" id="PTHR30537:SF5">
    <property type="entry name" value="HTH-TYPE TRANSCRIPTIONAL ACTIVATOR TTDR-RELATED"/>
    <property type="match status" value="1"/>
</dbReference>
<keyword evidence="4" id="KW-0804">Transcription</keyword>
<evidence type="ECO:0000313" key="7">
    <source>
        <dbReference type="Proteomes" id="UP001271769"/>
    </source>
</evidence>
<organism evidence="6 7">
    <name type="scientific">Dongia rigui</name>
    <dbReference type="NCBI Taxonomy" id="940149"/>
    <lineage>
        <taxon>Bacteria</taxon>
        <taxon>Pseudomonadati</taxon>
        <taxon>Pseudomonadota</taxon>
        <taxon>Alphaproteobacteria</taxon>
        <taxon>Rhodospirillales</taxon>
        <taxon>Dongiaceae</taxon>
        <taxon>Dongia</taxon>
    </lineage>
</organism>
<comment type="caution">
    <text evidence="6">The sequence shown here is derived from an EMBL/GenBank/DDBJ whole genome shotgun (WGS) entry which is preliminary data.</text>
</comment>
<feature type="domain" description="HTH lysR-type" evidence="5">
    <location>
        <begin position="1"/>
        <end position="59"/>
    </location>
</feature>
<dbReference type="Pfam" id="PF00126">
    <property type="entry name" value="HTH_1"/>
    <property type="match status" value="1"/>
</dbReference>
<dbReference type="EMBL" id="JAXCLX010000004">
    <property type="protein sequence ID" value="MDY0874318.1"/>
    <property type="molecule type" value="Genomic_DNA"/>
</dbReference>
<accession>A0ABU5E442</accession>
<dbReference type="InterPro" id="IPR000847">
    <property type="entry name" value="LysR_HTH_N"/>
</dbReference>
<dbReference type="Proteomes" id="UP001271769">
    <property type="component" value="Unassembled WGS sequence"/>
</dbReference>
<dbReference type="InterPro" id="IPR058163">
    <property type="entry name" value="LysR-type_TF_proteobact-type"/>
</dbReference>
<dbReference type="PRINTS" id="PR00039">
    <property type="entry name" value="HTHLYSR"/>
</dbReference>
<dbReference type="InterPro" id="IPR036390">
    <property type="entry name" value="WH_DNA-bd_sf"/>
</dbReference>
<dbReference type="InterPro" id="IPR036388">
    <property type="entry name" value="WH-like_DNA-bd_sf"/>
</dbReference>
<proteinExistence type="inferred from homology"/>
<dbReference type="PROSITE" id="PS50931">
    <property type="entry name" value="HTH_LYSR"/>
    <property type="match status" value="1"/>
</dbReference>
<dbReference type="InterPro" id="IPR005119">
    <property type="entry name" value="LysR_subst-bd"/>
</dbReference>
<evidence type="ECO:0000313" key="6">
    <source>
        <dbReference type="EMBL" id="MDY0874318.1"/>
    </source>
</evidence>
<keyword evidence="3" id="KW-0238">DNA-binding</keyword>
<evidence type="ECO:0000256" key="1">
    <source>
        <dbReference type="ARBA" id="ARBA00009437"/>
    </source>
</evidence>
<dbReference type="PANTHER" id="PTHR30537">
    <property type="entry name" value="HTH-TYPE TRANSCRIPTIONAL REGULATOR"/>
    <property type="match status" value="1"/>
</dbReference>
<reference evidence="6 7" key="1">
    <citation type="journal article" date="2013" name="Antonie Van Leeuwenhoek">
        <title>Dongia rigui sp. nov., isolated from freshwater of a large wetland in Korea.</title>
        <authorList>
            <person name="Baik K.S."/>
            <person name="Hwang Y.M."/>
            <person name="Choi J.S."/>
            <person name="Kwon J."/>
            <person name="Seong C.N."/>
        </authorList>
    </citation>
    <scope>NUCLEOTIDE SEQUENCE [LARGE SCALE GENOMIC DNA]</scope>
    <source>
        <strain evidence="6 7">04SU4-P</strain>
    </source>
</reference>
<dbReference type="Gene3D" id="1.10.10.10">
    <property type="entry name" value="Winged helix-like DNA-binding domain superfamily/Winged helix DNA-binding domain"/>
    <property type="match status" value="1"/>
</dbReference>
<keyword evidence="7" id="KW-1185">Reference proteome</keyword>
<evidence type="ECO:0000256" key="3">
    <source>
        <dbReference type="ARBA" id="ARBA00023125"/>
    </source>
</evidence>
<evidence type="ECO:0000259" key="5">
    <source>
        <dbReference type="PROSITE" id="PS50931"/>
    </source>
</evidence>
<dbReference type="SUPFAM" id="SSF53850">
    <property type="entry name" value="Periplasmic binding protein-like II"/>
    <property type="match status" value="1"/>
</dbReference>
<evidence type="ECO:0000256" key="2">
    <source>
        <dbReference type="ARBA" id="ARBA00023015"/>
    </source>
</evidence>
<protein>
    <submittedName>
        <fullName evidence="6">LysR family transcriptional regulator</fullName>
    </submittedName>
</protein>
<dbReference type="Pfam" id="PF03466">
    <property type="entry name" value="LysR_substrate"/>
    <property type="match status" value="1"/>
</dbReference>
<keyword evidence="2" id="KW-0805">Transcription regulation</keyword>
<dbReference type="Gene3D" id="3.40.190.290">
    <property type="match status" value="1"/>
</dbReference>
<dbReference type="SUPFAM" id="SSF46785">
    <property type="entry name" value="Winged helix' DNA-binding domain"/>
    <property type="match status" value="1"/>
</dbReference>
<dbReference type="CDD" id="cd08422">
    <property type="entry name" value="PBP2_CrgA_like"/>
    <property type="match status" value="1"/>
</dbReference>